<protein>
    <submittedName>
        <fullName evidence="2">Uncharacterized protein</fullName>
    </submittedName>
</protein>
<dbReference type="Proteomes" id="UP000709295">
    <property type="component" value="Unassembled WGS sequence"/>
</dbReference>
<comment type="caution">
    <text evidence="2">The sequence shown here is derived from an EMBL/GenBank/DDBJ whole genome shotgun (WGS) entry which is preliminary data.</text>
</comment>
<feature type="region of interest" description="Disordered" evidence="1">
    <location>
        <begin position="105"/>
        <end position="152"/>
    </location>
</feature>
<evidence type="ECO:0000313" key="3">
    <source>
        <dbReference type="Proteomes" id="UP000709295"/>
    </source>
</evidence>
<keyword evidence="3" id="KW-1185">Reference proteome</keyword>
<organism evidence="2 3">
    <name type="scientific">Phytophthora aleatoria</name>
    <dbReference type="NCBI Taxonomy" id="2496075"/>
    <lineage>
        <taxon>Eukaryota</taxon>
        <taxon>Sar</taxon>
        <taxon>Stramenopiles</taxon>
        <taxon>Oomycota</taxon>
        <taxon>Peronosporomycetes</taxon>
        <taxon>Peronosporales</taxon>
        <taxon>Peronosporaceae</taxon>
        <taxon>Phytophthora</taxon>
    </lineage>
</organism>
<dbReference type="EMBL" id="JAENGY010002789">
    <property type="protein sequence ID" value="KAG6943228.1"/>
    <property type="molecule type" value="Genomic_DNA"/>
</dbReference>
<sequence>TGNEDLVSRVVALVELERRLNEGERSPAGVHVANTKFWVEMRDALFRNGKSVGAAHMDDLATTIIHHNRCYSLDQGAISFLPPPSLQQSSSLSADHQAFADLLTSERLEDRMTPGRQSKKRKPTPPLRPSRASSPAPRSTTTSRTASTPRAPVLRPLVALMANPPEFPSVDFQYSHRASPKVQSDLERMYKLAHDRGVPWEQRQFPWEAQRLFYHPKTFRTFTWLAGASGWRFVMPRSNGVFMPVSRTRQPQANNASTRWSRMRRVCGPPGFSLRPSGTSAHCTGSRKRVTVTCSGGAGNLVRTTRTRCTRVRRWTTSVFSSELTK</sequence>
<accession>A0A8J5IDC6</accession>
<reference evidence="2" key="1">
    <citation type="submission" date="2021-01" db="EMBL/GenBank/DDBJ databases">
        <title>Phytophthora aleatoria, a newly-described species from Pinus radiata is distinct from Phytophthora cactorum isolates based on comparative genomics.</title>
        <authorList>
            <person name="Mcdougal R."/>
            <person name="Panda P."/>
            <person name="Williams N."/>
            <person name="Studholme D.J."/>
        </authorList>
    </citation>
    <scope>NUCLEOTIDE SEQUENCE</scope>
    <source>
        <strain evidence="2">NZFS 4037</strain>
    </source>
</reference>
<name>A0A8J5IDC6_9STRA</name>
<evidence type="ECO:0000256" key="1">
    <source>
        <dbReference type="SAM" id="MobiDB-lite"/>
    </source>
</evidence>
<evidence type="ECO:0000313" key="2">
    <source>
        <dbReference type="EMBL" id="KAG6943228.1"/>
    </source>
</evidence>
<feature type="compositionally biased region" description="Low complexity" evidence="1">
    <location>
        <begin position="129"/>
        <end position="152"/>
    </location>
</feature>
<proteinExistence type="predicted"/>
<dbReference type="AlphaFoldDB" id="A0A8J5IDC6"/>
<feature type="non-terminal residue" evidence="2">
    <location>
        <position position="1"/>
    </location>
</feature>
<gene>
    <name evidence="2" type="ORF">JG688_00017708</name>
</gene>